<keyword evidence="2" id="KW-0472">Membrane</keyword>
<dbReference type="OrthoDB" id="1669229at2"/>
<dbReference type="Pfam" id="PF04350">
    <property type="entry name" value="PilO"/>
    <property type="match status" value="1"/>
</dbReference>
<protein>
    <recommendedName>
        <fullName evidence="5">Pilus assembly protein PilO</fullName>
    </recommendedName>
</protein>
<evidence type="ECO:0008006" key="5">
    <source>
        <dbReference type="Google" id="ProtNLM"/>
    </source>
</evidence>
<feature type="coiled-coil region" evidence="1">
    <location>
        <begin position="57"/>
        <end position="84"/>
    </location>
</feature>
<keyword evidence="2" id="KW-1133">Transmembrane helix</keyword>
<gene>
    <name evidence="3" type="ORF">SBA1_270024</name>
</gene>
<dbReference type="Proteomes" id="UP000238701">
    <property type="component" value="Unassembled WGS sequence"/>
</dbReference>
<evidence type="ECO:0000256" key="1">
    <source>
        <dbReference type="SAM" id="Coils"/>
    </source>
</evidence>
<dbReference type="InterPro" id="IPR007445">
    <property type="entry name" value="PilO"/>
</dbReference>
<evidence type="ECO:0000313" key="4">
    <source>
        <dbReference type="Proteomes" id="UP000238701"/>
    </source>
</evidence>
<accession>A0A2U3KI08</accession>
<evidence type="ECO:0000256" key="2">
    <source>
        <dbReference type="SAM" id="Phobius"/>
    </source>
</evidence>
<dbReference type="InterPro" id="IPR014717">
    <property type="entry name" value="Transl_elong_EF1B/ribsomal_bS6"/>
</dbReference>
<sequence length="214" mass="23774">MAMNFSELSGIKQWGAVILGGALVTGALYFTVFKTQTEKNATAQHALDEKIRENNELESYRPKLKLIEQQLAELKQQLEIEGRIVPDEKQIDQFITMMGGEAQKAGVEVRRYTAKETKSQQYYTEVPFEMDLDGPYYSMLNFFDRVGKLERIVNISNLLVSTTKNPGGAKAKHTYTYAPNESVVASFTATTYFSHDTQPSAASTGAKPGTPAAK</sequence>
<dbReference type="AlphaFoldDB" id="A0A2U3KI08"/>
<keyword evidence="2" id="KW-0812">Transmembrane</keyword>
<dbReference type="PANTHER" id="PTHR39555:SF1">
    <property type="entry name" value="TYPE IV PILUS INNER MEMBRANE COMPONENT PILO"/>
    <property type="match status" value="1"/>
</dbReference>
<organism evidence="3 4">
    <name type="scientific">Candidatus Sulfotelmatobacter kueseliae</name>
    <dbReference type="NCBI Taxonomy" id="2042962"/>
    <lineage>
        <taxon>Bacteria</taxon>
        <taxon>Pseudomonadati</taxon>
        <taxon>Acidobacteriota</taxon>
        <taxon>Terriglobia</taxon>
        <taxon>Terriglobales</taxon>
        <taxon>Candidatus Korobacteraceae</taxon>
        <taxon>Candidatus Sulfotelmatobacter</taxon>
    </lineage>
</organism>
<name>A0A2U3KI08_9BACT</name>
<dbReference type="GO" id="GO:0043107">
    <property type="term" value="P:type IV pilus-dependent motility"/>
    <property type="evidence" value="ECO:0007669"/>
    <property type="project" value="InterPro"/>
</dbReference>
<dbReference type="PANTHER" id="PTHR39555">
    <property type="entry name" value="FIMBRIAL ASSEMBLY PROTEIN PILO-LIKE PROTEIN-RELATED"/>
    <property type="match status" value="1"/>
</dbReference>
<proteinExistence type="predicted"/>
<reference evidence="4" key="1">
    <citation type="submission" date="2018-02" db="EMBL/GenBank/DDBJ databases">
        <authorList>
            <person name="Hausmann B."/>
        </authorList>
    </citation>
    <scope>NUCLEOTIDE SEQUENCE [LARGE SCALE GENOMIC DNA]</scope>
    <source>
        <strain evidence="4">Peat soil MAG SbA1</strain>
    </source>
</reference>
<evidence type="ECO:0000313" key="3">
    <source>
        <dbReference type="EMBL" id="SPF39309.1"/>
    </source>
</evidence>
<dbReference type="GO" id="GO:0043683">
    <property type="term" value="P:type IV pilus assembly"/>
    <property type="evidence" value="ECO:0007669"/>
    <property type="project" value="InterPro"/>
</dbReference>
<keyword evidence="1" id="KW-0175">Coiled coil</keyword>
<dbReference type="Gene3D" id="3.30.70.60">
    <property type="match status" value="1"/>
</dbReference>
<dbReference type="EMBL" id="OMOD01000119">
    <property type="protein sequence ID" value="SPF39309.1"/>
    <property type="molecule type" value="Genomic_DNA"/>
</dbReference>
<feature type="transmembrane region" description="Helical" evidence="2">
    <location>
        <begin position="13"/>
        <end position="32"/>
    </location>
</feature>